<name>A0A538U411_UNCEI</name>
<evidence type="ECO:0000256" key="1">
    <source>
        <dbReference type="SAM" id="SignalP"/>
    </source>
</evidence>
<sequence>MRRLLLLLGLAWAGAAWAQPLEPPPEAPAGADYTIEPADSVADGEVEVGMGAAGHAGSAPTRTRRMRFSGGDLNGSVREGSGDPLAGGAIAGHGWLGDVTVGRLAPRWGRGLVLGAAADPWQREALDRGERAAFRGRAGDGVWLRRGHDDRFEALVGRFAHHPVAGARVRWGGAALGALTDGRGARQSTLSYQRGAAESELAWDRAGHWRAEAALERPLAEGGGEGPASRWTVAGRVRAGAAAFASLAEPGRRGPAQALAASLSGPAGTAAASVFGAVWRFRPGVAGARAGLAVERPLAHHGALEIGLEEQRGSRRDAGSTGPLLGPGNIRRGLWGEWWSGEGTMSLGLRHEVWGERPWARGVVRAVTGARIELQGPAGVRLGITHSLYRVRSGESLYLREAESDRLVLRAMTGEGARTRVEARSPFAGGRMRAALLLAATADRRARTQWTLDWTRRARLRGSGGARAR</sequence>
<evidence type="ECO:0000313" key="3">
    <source>
        <dbReference type="Proteomes" id="UP000319771"/>
    </source>
</evidence>
<feature type="signal peptide" evidence="1">
    <location>
        <begin position="1"/>
        <end position="18"/>
    </location>
</feature>
<protein>
    <recommendedName>
        <fullName evidence="4">Capsule assembly Wzi family protein</fullName>
    </recommendedName>
</protein>
<proteinExistence type="predicted"/>
<comment type="caution">
    <text evidence="2">The sequence shown here is derived from an EMBL/GenBank/DDBJ whole genome shotgun (WGS) entry which is preliminary data.</text>
</comment>
<dbReference type="Proteomes" id="UP000319771">
    <property type="component" value="Unassembled WGS sequence"/>
</dbReference>
<feature type="chain" id="PRO_5021928767" description="Capsule assembly Wzi family protein" evidence="1">
    <location>
        <begin position="19"/>
        <end position="469"/>
    </location>
</feature>
<gene>
    <name evidence="2" type="ORF">E6K81_12135</name>
</gene>
<dbReference type="AlphaFoldDB" id="A0A538U411"/>
<organism evidence="2 3">
    <name type="scientific">Eiseniibacteriota bacterium</name>
    <dbReference type="NCBI Taxonomy" id="2212470"/>
    <lineage>
        <taxon>Bacteria</taxon>
        <taxon>Candidatus Eiseniibacteriota</taxon>
    </lineage>
</organism>
<accession>A0A538U411</accession>
<evidence type="ECO:0008006" key="4">
    <source>
        <dbReference type="Google" id="ProtNLM"/>
    </source>
</evidence>
<reference evidence="2 3" key="1">
    <citation type="journal article" date="2019" name="Nat. Microbiol.">
        <title>Mediterranean grassland soil C-N compound turnover is dependent on rainfall and depth, and is mediated by genomically divergent microorganisms.</title>
        <authorList>
            <person name="Diamond S."/>
            <person name="Andeer P.F."/>
            <person name="Li Z."/>
            <person name="Crits-Christoph A."/>
            <person name="Burstein D."/>
            <person name="Anantharaman K."/>
            <person name="Lane K.R."/>
            <person name="Thomas B.C."/>
            <person name="Pan C."/>
            <person name="Northen T.R."/>
            <person name="Banfield J.F."/>
        </authorList>
    </citation>
    <scope>NUCLEOTIDE SEQUENCE [LARGE SCALE GENOMIC DNA]</scope>
    <source>
        <strain evidence="2">WS_11</strain>
    </source>
</reference>
<evidence type="ECO:0000313" key="2">
    <source>
        <dbReference type="EMBL" id="TMQ70632.1"/>
    </source>
</evidence>
<dbReference type="EMBL" id="VBPB01000213">
    <property type="protein sequence ID" value="TMQ70632.1"/>
    <property type="molecule type" value="Genomic_DNA"/>
</dbReference>
<keyword evidence="1" id="KW-0732">Signal</keyword>